<evidence type="ECO:0000256" key="7">
    <source>
        <dbReference type="PROSITE-ProRule" id="PRU01360"/>
    </source>
</evidence>
<keyword evidence="11" id="KW-1185">Reference proteome</keyword>
<evidence type="ECO:0000256" key="1">
    <source>
        <dbReference type="ARBA" id="ARBA00004571"/>
    </source>
</evidence>
<feature type="signal peptide" evidence="8">
    <location>
        <begin position="1"/>
        <end position="18"/>
    </location>
</feature>
<dbReference type="RefSeq" id="WP_073119342.1">
    <property type="nucleotide sequence ID" value="NZ_FRAA01000001.1"/>
</dbReference>
<proteinExistence type="inferred from homology"/>
<feature type="domain" description="TonB-dependent receptor plug" evidence="9">
    <location>
        <begin position="268"/>
        <end position="343"/>
    </location>
</feature>
<dbReference type="Gene3D" id="2.170.130.10">
    <property type="entry name" value="TonB-dependent receptor, plug domain"/>
    <property type="match status" value="1"/>
</dbReference>
<gene>
    <name evidence="10" type="ORF">SAMN04488028_101646</name>
</gene>
<evidence type="ECO:0000256" key="6">
    <source>
        <dbReference type="ARBA" id="ARBA00023237"/>
    </source>
</evidence>
<evidence type="ECO:0000259" key="9">
    <source>
        <dbReference type="Pfam" id="PF07715"/>
    </source>
</evidence>
<evidence type="ECO:0000256" key="8">
    <source>
        <dbReference type="SAM" id="SignalP"/>
    </source>
</evidence>
<keyword evidence="5 7" id="KW-0472">Membrane</keyword>
<dbReference type="InterPro" id="IPR037066">
    <property type="entry name" value="Plug_dom_sf"/>
</dbReference>
<keyword evidence="8" id="KW-0732">Signal</keyword>
<dbReference type="InterPro" id="IPR039426">
    <property type="entry name" value="TonB-dep_rcpt-like"/>
</dbReference>
<feature type="chain" id="PRO_5012002715" evidence="8">
    <location>
        <begin position="19"/>
        <end position="915"/>
    </location>
</feature>
<dbReference type="GO" id="GO:0009279">
    <property type="term" value="C:cell outer membrane"/>
    <property type="evidence" value="ECO:0007669"/>
    <property type="project" value="UniProtKB-SubCell"/>
</dbReference>
<keyword evidence="10" id="KW-0675">Receptor</keyword>
<organism evidence="10 11">
    <name type="scientific">Reichenbachiella agariperforans</name>
    <dbReference type="NCBI Taxonomy" id="156994"/>
    <lineage>
        <taxon>Bacteria</taxon>
        <taxon>Pseudomonadati</taxon>
        <taxon>Bacteroidota</taxon>
        <taxon>Cytophagia</taxon>
        <taxon>Cytophagales</taxon>
        <taxon>Reichenbachiellaceae</taxon>
        <taxon>Reichenbachiella</taxon>
    </lineage>
</organism>
<dbReference type="Proteomes" id="UP000184474">
    <property type="component" value="Unassembled WGS sequence"/>
</dbReference>
<name>A0A1M6KNE8_REIAG</name>
<keyword evidence="3 7" id="KW-1134">Transmembrane beta strand</keyword>
<dbReference type="InterPro" id="IPR008969">
    <property type="entry name" value="CarboxyPept-like_regulatory"/>
</dbReference>
<reference evidence="11" key="1">
    <citation type="submission" date="2016-11" db="EMBL/GenBank/DDBJ databases">
        <authorList>
            <person name="Varghese N."/>
            <person name="Submissions S."/>
        </authorList>
    </citation>
    <scope>NUCLEOTIDE SEQUENCE [LARGE SCALE GENOMIC DNA]</scope>
    <source>
        <strain evidence="11">DSM 26134</strain>
    </source>
</reference>
<comment type="subcellular location">
    <subcellularLocation>
        <location evidence="1 7">Cell outer membrane</location>
        <topology evidence="1 7">Multi-pass membrane protein</topology>
    </subcellularLocation>
</comment>
<dbReference type="Pfam" id="PF13715">
    <property type="entry name" value="CarbopepD_reg_2"/>
    <property type="match status" value="1"/>
</dbReference>
<dbReference type="InterPro" id="IPR012910">
    <property type="entry name" value="Plug_dom"/>
</dbReference>
<keyword evidence="2 7" id="KW-0813">Transport</keyword>
<protein>
    <submittedName>
        <fullName evidence="10">Outer membrane receptor proteins, mostly Fe transport</fullName>
    </submittedName>
</protein>
<dbReference type="SUPFAM" id="SSF49464">
    <property type="entry name" value="Carboxypeptidase regulatory domain-like"/>
    <property type="match status" value="1"/>
</dbReference>
<dbReference type="Gene3D" id="2.40.170.20">
    <property type="entry name" value="TonB-dependent receptor, beta-barrel domain"/>
    <property type="match status" value="1"/>
</dbReference>
<evidence type="ECO:0000256" key="4">
    <source>
        <dbReference type="ARBA" id="ARBA00022692"/>
    </source>
</evidence>
<dbReference type="Pfam" id="PF07715">
    <property type="entry name" value="Plug"/>
    <property type="match status" value="1"/>
</dbReference>
<dbReference type="STRING" id="156994.SAMN04488028_101646"/>
<dbReference type="EMBL" id="FRAA01000001">
    <property type="protein sequence ID" value="SHJ60503.1"/>
    <property type="molecule type" value="Genomic_DNA"/>
</dbReference>
<evidence type="ECO:0000313" key="10">
    <source>
        <dbReference type="EMBL" id="SHJ60503.1"/>
    </source>
</evidence>
<dbReference type="InterPro" id="IPR036942">
    <property type="entry name" value="Beta-barrel_TonB_sf"/>
</dbReference>
<evidence type="ECO:0000256" key="5">
    <source>
        <dbReference type="ARBA" id="ARBA00023136"/>
    </source>
</evidence>
<dbReference type="Gene3D" id="2.60.40.1120">
    <property type="entry name" value="Carboxypeptidase-like, regulatory domain"/>
    <property type="match status" value="1"/>
</dbReference>
<accession>A0A1M6KNE8</accession>
<sequence>MRYLILILFLAVAQLGAAQTPDSVRLDMVLAEIESHTDYEFSYRSEWLNGIYVSSKVDYSQPIVPQLDQVLVNTVLTFYIMGNQIVLLNNQEIVTEPVFVQSINSKQEVVPEDEDVVFSREQSGQDLSLEETLLDVGNRKLYEKGKRSTLAGYVRESGNGTPVQDAYVYIESPFIGTTTDAEGFYSLNVPNGKRTLLIQSVNMKNTHRRLMMYSDGRLDVDMAVDVIALNSVVVSAEREANTKSPQMGLTKISPENMKIVPALLGEKDLVRVATTTAGVQFLGEGSAGINIRGGKADQNLFLFDGTPVYNTNHFFGFFSVFNADALSGMNLYKSAIPAEYGGRLSSVFDIKSKEPNKEKYSGSGGIGPVTSKLMVEGPTFKNGPTFMVGGRATYSDYVLNKIKNSPLKNNDVSFYDLVGKLDYEINDKNSVSVSGYYSKDRFQLSSDTLLSYTDFSYSNKLLTANWRHVFNDKLQADFQAGMSQYDYDIGYDVLPTQAFRIDYGVKENHLSAKFDYYVNEKLNYKFGMQVKHTSVTPGIKSPTGSESLVDKDRVPDEQGVELAPYASALYSPTDKLSVEGGVRLSMFAVLGPGEVNEYAPNQPIDQNYVIGTDTYGKNEIVKTYIGPEYRLSSRYSLTETSSVKASYNRTRQNIHLLLNSSSIAPTDMWRLSGPYIKPQISDQVSLGYYRNIYGKHALEMSAEVYYKHIQNLLDFKVGADLQFNKHIETDLLQGTGKSYGIELSLKKSSGWLTGWINYTYSRSLIQLDGDFPDEIINGGEFFPTGYDKPHYLNSVTNYKFTRRLTMTVNFVYATGVPTTYPTGKYTFQGSENLLYSDRNSYRIPDYFRVDLGINIEGNHKIKKLAHSYWSFSVYNLLGRDNVYSTFFRVEDGEVKGYKMTVFPSPIPTITYNFTF</sequence>
<dbReference type="AlphaFoldDB" id="A0A1M6KNE8"/>
<evidence type="ECO:0000313" key="11">
    <source>
        <dbReference type="Proteomes" id="UP000184474"/>
    </source>
</evidence>
<comment type="similarity">
    <text evidence="7">Belongs to the TonB-dependent receptor family.</text>
</comment>
<evidence type="ECO:0000256" key="3">
    <source>
        <dbReference type="ARBA" id="ARBA00022452"/>
    </source>
</evidence>
<keyword evidence="6 7" id="KW-0998">Cell outer membrane</keyword>
<dbReference type="PROSITE" id="PS52016">
    <property type="entry name" value="TONB_DEPENDENT_REC_3"/>
    <property type="match status" value="1"/>
</dbReference>
<evidence type="ECO:0000256" key="2">
    <source>
        <dbReference type="ARBA" id="ARBA00022448"/>
    </source>
</evidence>
<keyword evidence="4 7" id="KW-0812">Transmembrane</keyword>
<dbReference type="SUPFAM" id="SSF56935">
    <property type="entry name" value="Porins"/>
    <property type="match status" value="1"/>
</dbReference>